<evidence type="ECO:0000313" key="1">
    <source>
        <dbReference type="EMBL" id="MXU92195.1"/>
    </source>
</evidence>
<protein>
    <submittedName>
        <fullName evidence="1">Putative secreted protein</fullName>
    </submittedName>
</protein>
<name>A0A6B0UQZ6_IXORI</name>
<dbReference type="AlphaFoldDB" id="A0A6B0UQZ6"/>
<reference evidence="1" key="1">
    <citation type="submission" date="2019-12" db="EMBL/GenBank/DDBJ databases">
        <title>An insight into the sialome of adult female Ixodes ricinus ticks feeding for 6 days.</title>
        <authorList>
            <person name="Perner J."/>
            <person name="Ribeiro J.M.C."/>
        </authorList>
    </citation>
    <scope>NUCLEOTIDE SEQUENCE</scope>
    <source>
        <strain evidence="1">Semi-engorged</strain>
        <tissue evidence="1">Salivary glands</tissue>
    </source>
</reference>
<organism evidence="1">
    <name type="scientific">Ixodes ricinus</name>
    <name type="common">Common tick</name>
    <name type="synonym">Acarus ricinus</name>
    <dbReference type="NCBI Taxonomy" id="34613"/>
    <lineage>
        <taxon>Eukaryota</taxon>
        <taxon>Metazoa</taxon>
        <taxon>Ecdysozoa</taxon>
        <taxon>Arthropoda</taxon>
        <taxon>Chelicerata</taxon>
        <taxon>Arachnida</taxon>
        <taxon>Acari</taxon>
        <taxon>Parasitiformes</taxon>
        <taxon>Ixodida</taxon>
        <taxon>Ixodoidea</taxon>
        <taxon>Ixodidae</taxon>
        <taxon>Ixodinae</taxon>
        <taxon>Ixodes</taxon>
    </lineage>
</organism>
<proteinExistence type="predicted"/>
<sequence>MFTVNRHFLLFFLYPSMFLQRKGCHVLKLHYTIFSLFIHSAAHIQRAPEPEANIFFVETAAMPKPTLSLKGCRGGKVPHPHTIGVMLKGSAQKEDLIIQEVWQCNFQEAQFRVEVNNVLVSYRHFRKHSM</sequence>
<dbReference type="EMBL" id="GIFC01010112">
    <property type="protein sequence ID" value="MXU92195.1"/>
    <property type="molecule type" value="Transcribed_RNA"/>
</dbReference>
<accession>A0A6B0UQZ6</accession>